<dbReference type="Pfam" id="PF01545">
    <property type="entry name" value="Cation_efflux"/>
    <property type="match status" value="1"/>
</dbReference>
<accession>A0AAX6MXB7</accession>
<dbReference type="InterPro" id="IPR058533">
    <property type="entry name" value="Cation_efflux_TM"/>
</dbReference>
<comment type="caution">
    <text evidence="10">The sequence shown here is derived from an EMBL/GenBank/DDBJ whole genome shotgun (WGS) entry which is preliminary data.</text>
</comment>
<evidence type="ECO:0000256" key="6">
    <source>
        <dbReference type="ARBA" id="ARBA00023136"/>
    </source>
</evidence>
<dbReference type="AlphaFoldDB" id="A0AAX6MXB7"/>
<keyword evidence="3 8" id="KW-0812">Transmembrane</keyword>
<sequence length="184" mass="19753">MGCVGLALNIISATLLHEHHGHDHVGHSHSHSQAEGHEHTENHEHNQNHSHVNIETGGRSIEGSGVDDQDEIPLTPLSAHAEHRHTIVNLQSSGRDLGMMGVLFHVIGDACNNVGVIVAALIIWLTTPEGRFYADPGISMAIAIMILVTSIPLVKNSGKILMQSAPKGVNIDDVRHDLEKASTS</sequence>
<gene>
    <name evidence="10" type="ORF">Daesc_000037</name>
</gene>
<feature type="domain" description="Cation efflux protein transmembrane" evidence="9">
    <location>
        <begin position="24"/>
        <end position="162"/>
    </location>
</feature>
<comment type="similarity">
    <text evidence="2">Belongs to the cation diffusion facilitator (CDF) transporter (TC 2.A.4) family. SLC30A subfamily.</text>
</comment>
<name>A0AAX6MXB7_9PEZI</name>
<dbReference type="InterPro" id="IPR027469">
    <property type="entry name" value="Cation_efflux_TMD_sf"/>
</dbReference>
<dbReference type="Gene3D" id="1.20.1510.10">
    <property type="entry name" value="Cation efflux protein transmembrane domain"/>
    <property type="match status" value="1"/>
</dbReference>
<keyword evidence="4" id="KW-0862">Zinc</keyword>
<dbReference type="EMBL" id="JBANMG010000001">
    <property type="protein sequence ID" value="KAK6957255.1"/>
    <property type="molecule type" value="Genomic_DNA"/>
</dbReference>
<evidence type="ECO:0000256" key="8">
    <source>
        <dbReference type="SAM" id="Phobius"/>
    </source>
</evidence>
<evidence type="ECO:0000256" key="7">
    <source>
        <dbReference type="SAM" id="MobiDB-lite"/>
    </source>
</evidence>
<protein>
    <recommendedName>
        <fullName evidence="9">Cation efflux protein transmembrane domain-containing protein</fullName>
    </recommendedName>
</protein>
<evidence type="ECO:0000256" key="2">
    <source>
        <dbReference type="ARBA" id="ARBA00008873"/>
    </source>
</evidence>
<dbReference type="GO" id="GO:0005385">
    <property type="term" value="F:zinc ion transmembrane transporter activity"/>
    <property type="evidence" value="ECO:0007669"/>
    <property type="project" value="TreeGrafter"/>
</dbReference>
<evidence type="ECO:0000313" key="10">
    <source>
        <dbReference type="EMBL" id="KAK6957255.1"/>
    </source>
</evidence>
<dbReference type="GO" id="GO:0016020">
    <property type="term" value="C:membrane"/>
    <property type="evidence" value="ECO:0007669"/>
    <property type="project" value="UniProtKB-SubCell"/>
</dbReference>
<evidence type="ECO:0000256" key="3">
    <source>
        <dbReference type="ARBA" id="ARBA00022692"/>
    </source>
</evidence>
<dbReference type="GO" id="GO:0006882">
    <property type="term" value="P:intracellular zinc ion homeostasis"/>
    <property type="evidence" value="ECO:0007669"/>
    <property type="project" value="TreeGrafter"/>
</dbReference>
<feature type="transmembrane region" description="Helical" evidence="8">
    <location>
        <begin position="137"/>
        <end position="154"/>
    </location>
</feature>
<proteinExistence type="inferred from homology"/>
<dbReference type="PANTHER" id="PTHR45820:SF5">
    <property type="entry name" value="DIFFUSION FACILITATOR FAMILY METAL ION TRANSPORTER, PUTATIVE-RELATED"/>
    <property type="match status" value="1"/>
</dbReference>
<reference evidence="10 11" key="1">
    <citation type="journal article" date="2024" name="Front Chem Biol">
        <title>Unveiling the potential of Daldinia eschscholtzii MFLUCC 19-0629 through bioactivity and bioinformatics studies for enhanced sustainable agriculture production.</title>
        <authorList>
            <person name="Brooks S."/>
            <person name="Weaver J.A."/>
            <person name="Klomchit A."/>
            <person name="Alharthi S.A."/>
            <person name="Onlamun T."/>
            <person name="Nurani R."/>
            <person name="Vong T.K."/>
            <person name="Alberti F."/>
            <person name="Greco C."/>
        </authorList>
    </citation>
    <scope>NUCLEOTIDE SEQUENCE [LARGE SCALE GENOMIC DNA]</scope>
    <source>
        <strain evidence="10">MFLUCC 19-0629</strain>
    </source>
</reference>
<evidence type="ECO:0000256" key="5">
    <source>
        <dbReference type="ARBA" id="ARBA00022989"/>
    </source>
</evidence>
<evidence type="ECO:0000256" key="1">
    <source>
        <dbReference type="ARBA" id="ARBA00004141"/>
    </source>
</evidence>
<comment type="subcellular location">
    <subcellularLocation>
        <location evidence="1">Membrane</location>
        <topology evidence="1">Multi-pass membrane protein</topology>
    </subcellularLocation>
</comment>
<feature type="transmembrane region" description="Helical" evidence="8">
    <location>
        <begin position="102"/>
        <end position="125"/>
    </location>
</feature>
<keyword evidence="11" id="KW-1185">Reference proteome</keyword>
<evidence type="ECO:0000259" key="9">
    <source>
        <dbReference type="Pfam" id="PF01545"/>
    </source>
</evidence>
<organism evidence="10 11">
    <name type="scientific">Daldinia eschscholtzii</name>
    <dbReference type="NCBI Taxonomy" id="292717"/>
    <lineage>
        <taxon>Eukaryota</taxon>
        <taxon>Fungi</taxon>
        <taxon>Dikarya</taxon>
        <taxon>Ascomycota</taxon>
        <taxon>Pezizomycotina</taxon>
        <taxon>Sordariomycetes</taxon>
        <taxon>Xylariomycetidae</taxon>
        <taxon>Xylariales</taxon>
        <taxon>Hypoxylaceae</taxon>
        <taxon>Daldinia</taxon>
    </lineage>
</organism>
<evidence type="ECO:0000256" key="4">
    <source>
        <dbReference type="ARBA" id="ARBA00022833"/>
    </source>
</evidence>
<dbReference type="Proteomes" id="UP001369815">
    <property type="component" value="Unassembled WGS sequence"/>
</dbReference>
<feature type="region of interest" description="Disordered" evidence="7">
    <location>
        <begin position="21"/>
        <end position="72"/>
    </location>
</feature>
<keyword evidence="5 8" id="KW-1133">Transmembrane helix</keyword>
<dbReference type="SUPFAM" id="SSF161111">
    <property type="entry name" value="Cation efflux protein transmembrane domain-like"/>
    <property type="match status" value="1"/>
</dbReference>
<feature type="compositionally biased region" description="Basic and acidic residues" evidence="7">
    <location>
        <begin position="21"/>
        <end position="47"/>
    </location>
</feature>
<dbReference type="PANTHER" id="PTHR45820">
    <property type="entry name" value="FI23527P1"/>
    <property type="match status" value="1"/>
</dbReference>
<keyword evidence="6 8" id="KW-0472">Membrane</keyword>
<evidence type="ECO:0000313" key="11">
    <source>
        <dbReference type="Proteomes" id="UP001369815"/>
    </source>
</evidence>